<feature type="non-terminal residue" evidence="2">
    <location>
        <position position="1"/>
    </location>
</feature>
<dbReference type="GO" id="GO:0005886">
    <property type="term" value="C:plasma membrane"/>
    <property type="evidence" value="ECO:0007669"/>
    <property type="project" value="TreeGrafter"/>
</dbReference>
<dbReference type="InterPro" id="IPR050515">
    <property type="entry name" value="Beta-lactam/transpept"/>
</dbReference>
<dbReference type="PANTHER" id="PTHR30627">
    <property type="entry name" value="PEPTIDOGLYCAN D,D-TRANSPEPTIDASE"/>
    <property type="match status" value="1"/>
</dbReference>
<gene>
    <name evidence="2" type="ORF">METZ01_LOCUS407471</name>
</gene>
<dbReference type="GO" id="GO:0071555">
    <property type="term" value="P:cell wall organization"/>
    <property type="evidence" value="ECO:0007669"/>
    <property type="project" value="TreeGrafter"/>
</dbReference>
<dbReference type="GO" id="GO:0008658">
    <property type="term" value="F:penicillin binding"/>
    <property type="evidence" value="ECO:0007669"/>
    <property type="project" value="InterPro"/>
</dbReference>
<feature type="non-terminal residue" evidence="2">
    <location>
        <position position="140"/>
    </location>
</feature>
<name>A0A382W738_9ZZZZ</name>
<dbReference type="InterPro" id="IPR005311">
    <property type="entry name" value="PBP_dimer"/>
</dbReference>
<evidence type="ECO:0000259" key="1">
    <source>
        <dbReference type="Pfam" id="PF03717"/>
    </source>
</evidence>
<dbReference type="AlphaFoldDB" id="A0A382W738"/>
<protein>
    <recommendedName>
        <fullName evidence="1">Penicillin-binding protein dimerisation domain-containing protein</fullName>
    </recommendedName>
</protein>
<dbReference type="Gene3D" id="3.90.1310.10">
    <property type="entry name" value="Penicillin-binding protein 2a (Domain 2)"/>
    <property type="match status" value="1"/>
</dbReference>
<evidence type="ECO:0000313" key="2">
    <source>
        <dbReference type="EMBL" id="SVD54617.1"/>
    </source>
</evidence>
<feature type="domain" description="Penicillin-binding protein dimerisation" evidence="1">
    <location>
        <begin position="31"/>
        <end position="136"/>
    </location>
</feature>
<reference evidence="2" key="1">
    <citation type="submission" date="2018-05" db="EMBL/GenBank/DDBJ databases">
        <authorList>
            <person name="Lanie J.A."/>
            <person name="Ng W.-L."/>
            <person name="Kazmierczak K.M."/>
            <person name="Andrzejewski T.M."/>
            <person name="Davidsen T.M."/>
            <person name="Wayne K.J."/>
            <person name="Tettelin H."/>
            <person name="Glass J.I."/>
            <person name="Rusch D."/>
            <person name="Podicherti R."/>
            <person name="Tsui H.-C.T."/>
            <person name="Winkler M.E."/>
        </authorList>
    </citation>
    <scope>NUCLEOTIDE SEQUENCE</scope>
</reference>
<dbReference type="InterPro" id="IPR036138">
    <property type="entry name" value="PBP_dimer_sf"/>
</dbReference>
<sequence length="140" mass="16454">VLLSRYFQIQILEHERYSSKSNTNRVRKVTKNAPRGLILDRNGDILVDNFPIYVLTAIPGEMTDQDIQFKLISNYIQSDSAILSSNYNKYYRGQFIPTRLAKDLNFQQISHLEENKLNLQGIYFDQIPERYFPSRVRAPH</sequence>
<dbReference type="SUPFAM" id="SSF56519">
    <property type="entry name" value="Penicillin binding protein dimerisation domain"/>
    <property type="match status" value="1"/>
</dbReference>
<proteinExistence type="predicted"/>
<organism evidence="2">
    <name type="scientific">marine metagenome</name>
    <dbReference type="NCBI Taxonomy" id="408172"/>
    <lineage>
        <taxon>unclassified sequences</taxon>
        <taxon>metagenomes</taxon>
        <taxon>ecological metagenomes</taxon>
    </lineage>
</organism>
<dbReference type="Pfam" id="PF03717">
    <property type="entry name" value="PBP_dimer"/>
    <property type="match status" value="1"/>
</dbReference>
<accession>A0A382W738</accession>
<dbReference type="EMBL" id="UINC01157561">
    <property type="protein sequence ID" value="SVD54617.1"/>
    <property type="molecule type" value="Genomic_DNA"/>
</dbReference>